<dbReference type="Pfam" id="PF05577">
    <property type="entry name" value="Peptidase_S28"/>
    <property type="match status" value="2"/>
</dbReference>
<keyword evidence="7" id="KW-1185">Reference proteome</keyword>
<dbReference type="InterPro" id="IPR029058">
    <property type="entry name" value="AB_hydrolase_fold"/>
</dbReference>
<evidence type="ECO:0008006" key="8">
    <source>
        <dbReference type="Google" id="ProtNLM"/>
    </source>
</evidence>
<evidence type="ECO:0000313" key="6">
    <source>
        <dbReference type="EMBL" id="EPB73808.1"/>
    </source>
</evidence>
<name>A0A0D6LRK2_9BILA</name>
<protein>
    <recommendedName>
        <fullName evidence="8">Serine carboxypeptidase S28</fullName>
    </recommendedName>
</protein>
<evidence type="ECO:0000313" key="7">
    <source>
        <dbReference type="Proteomes" id="UP000054495"/>
    </source>
</evidence>
<evidence type="ECO:0000256" key="4">
    <source>
        <dbReference type="ARBA" id="ARBA00022801"/>
    </source>
</evidence>
<dbReference type="Proteomes" id="UP000054495">
    <property type="component" value="Unassembled WGS sequence"/>
</dbReference>
<keyword evidence="3" id="KW-0732">Signal</keyword>
<keyword evidence="2" id="KW-0645">Protease</keyword>
<reference evidence="6 7" key="1">
    <citation type="submission" date="2013-05" db="EMBL/GenBank/DDBJ databases">
        <title>Draft genome of the parasitic nematode Anyclostoma ceylanicum.</title>
        <authorList>
            <person name="Mitreva M."/>
        </authorList>
    </citation>
    <scope>NUCLEOTIDE SEQUENCE [LARGE SCALE GENOMIC DNA]</scope>
</reference>
<keyword evidence="5" id="KW-0325">Glycoprotein</keyword>
<comment type="similarity">
    <text evidence="1">Belongs to the peptidase S28 family.</text>
</comment>
<dbReference type="SUPFAM" id="SSF53474">
    <property type="entry name" value="alpha/beta-Hydrolases"/>
    <property type="match status" value="1"/>
</dbReference>
<dbReference type="InterPro" id="IPR008758">
    <property type="entry name" value="Peptidase_S28"/>
</dbReference>
<dbReference type="GO" id="GO:0070008">
    <property type="term" value="F:serine-type exopeptidase activity"/>
    <property type="evidence" value="ECO:0007669"/>
    <property type="project" value="InterPro"/>
</dbReference>
<gene>
    <name evidence="6" type="ORF">ANCCEY_07098</name>
</gene>
<organism evidence="6 7">
    <name type="scientific">Ancylostoma ceylanicum</name>
    <dbReference type="NCBI Taxonomy" id="53326"/>
    <lineage>
        <taxon>Eukaryota</taxon>
        <taxon>Metazoa</taxon>
        <taxon>Ecdysozoa</taxon>
        <taxon>Nematoda</taxon>
        <taxon>Chromadorea</taxon>
        <taxon>Rhabditida</taxon>
        <taxon>Rhabditina</taxon>
        <taxon>Rhabditomorpha</taxon>
        <taxon>Strongyloidea</taxon>
        <taxon>Ancylostomatidae</taxon>
        <taxon>Ancylostomatinae</taxon>
        <taxon>Ancylostoma</taxon>
    </lineage>
</organism>
<dbReference type="GO" id="GO:0006508">
    <property type="term" value="P:proteolysis"/>
    <property type="evidence" value="ECO:0007669"/>
    <property type="project" value="UniProtKB-KW"/>
</dbReference>
<proteinExistence type="inferred from homology"/>
<dbReference type="PANTHER" id="PTHR11010:SF105">
    <property type="entry name" value="PEPTIDASE S28-RELATED"/>
    <property type="match status" value="1"/>
</dbReference>
<dbReference type="GO" id="GO:0008239">
    <property type="term" value="F:dipeptidyl-peptidase activity"/>
    <property type="evidence" value="ECO:0007669"/>
    <property type="project" value="TreeGrafter"/>
</dbReference>
<evidence type="ECO:0000256" key="5">
    <source>
        <dbReference type="ARBA" id="ARBA00023180"/>
    </source>
</evidence>
<keyword evidence="4" id="KW-0378">Hydrolase</keyword>
<evidence type="ECO:0000256" key="3">
    <source>
        <dbReference type="ARBA" id="ARBA00022729"/>
    </source>
</evidence>
<dbReference type="PANTHER" id="PTHR11010">
    <property type="entry name" value="PROTEASE S28 PRO-X CARBOXYPEPTIDASE-RELATED"/>
    <property type="match status" value="1"/>
</dbReference>
<dbReference type="Gene3D" id="3.40.50.1820">
    <property type="entry name" value="alpha/beta hydrolase"/>
    <property type="match status" value="2"/>
</dbReference>
<evidence type="ECO:0000256" key="2">
    <source>
        <dbReference type="ARBA" id="ARBA00022670"/>
    </source>
</evidence>
<dbReference type="AlphaFoldDB" id="A0A0D6LRK2"/>
<dbReference type="EMBL" id="KE124970">
    <property type="protein sequence ID" value="EPB73808.1"/>
    <property type="molecule type" value="Genomic_DNA"/>
</dbReference>
<accession>A0A0D6LRK2</accession>
<evidence type="ECO:0000256" key="1">
    <source>
        <dbReference type="ARBA" id="ARBA00011079"/>
    </source>
</evidence>
<sequence>MCTDVFGKKFHANYTYTAILATQAHYGGVEGFKATNVVIPNGSVDPWHRLGKLASDVASVVTYLMKAANTKPLMKPVMRRARTTYPKQEEGTAEEPILLSQMKYYENNKWARLGGPVFLYIGGESPLNSGFVKGYNIYYQHLAVVMGATVFALEHRYYGDSIVGGTAEDPNPDLTYLSSWQMIHDVANFIETMNAKMETKSKWILFGGSYSGDALMDSILSNSQLRCARFLG</sequence>